<dbReference type="EMBL" id="NBNE01000730">
    <property type="protein sequence ID" value="OWZ17585.1"/>
    <property type="molecule type" value="Genomic_DNA"/>
</dbReference>
<dbReference type="AlphaFoldDB" id="A0A225WIZ4"/>
<organism evidence="1 2">
    <name type="scientific">Phytophthora megakarya</name>
    <dbReference type="NCBI Taxonomy" id="4795"/>
    <lineage>
        <taxon>Eukaryota</taxon>
        <taxon>Sar</taxon>
        <taxon>Stramenopiles</taxon>
        <taxon>Oomycota</taxon>
        <taxon>Peronosporomycetes</taxon>
        <taxon>Peronosporales</taxon>
        <taxon>Peronosporaceae</taxon>
        <taxon>Phytophthora</taxon>
    </lineage>
</organism>
<name>A0A225WIZ4_9STRA</name>
<evidence type="ECO:0000313" key="2">
    <source>
        <dbReference type="Proteomes" id="UP000198211"/>
    </source>
</evidence>
<proteinExistence type="predicted"/>
<comment type="caution">
    <text evidence="1">The sequence shown here is derived from an EMBL/GenBank/DDBJ whole genome shotgun (WGS) entry which is preliminary data.</text>
</comment>
<gene>
    <name evidence="1" type="ORF">PHMEG_0008462</name>
</gene>
<reference evidence="2" key="1">
    <citation type="submission" date="2017-03" db="EMBL/GenBank/DDBJ databases">
        <title>Phytopthora megakarya and P. palmivora, two closely related causual agents of cacao black pod achieved similar genome size and gene model numbers by different mechanisms.</title>
        <authorList>
            <person name="Ali S."/>
            <person name="Shao J."/>
            <person name="Larry D.J."/>
            <person name="Kronmiller B."/>
            <person name="Shen D."/>
            <person name="Strem M.D."/>
            <person name="Melnick R.L."/>
            <person name="Guiltinan M.J."/>
            <person name="Tyler B.M."/>
            <person name="Meinhardt L.W."/>
            <person name="Bailey B.A."/>
        </authorList>
    </citation>
    <scope>NUCLEOTIDE SEQUENCE [LARGE SCALE GENOMIC DNA]</scope>
    <source>
        <strain evidence="2">zdho120</strain>
    </source>
</reference>
<keyword evidence="2" id="KW-1185">Reference proteome</keyword>
<accession>A0A225WIZ4</accession>
<evidence type="ECO:0008006" key="3">
    <source>
        <dbReference type="Google" id="ProtNLM"/>
    </source>
</evidence>
<evidence type="ECO:0000313" key="1">
    <source>
        <dbReference type="EMBL" id="OWZ17585.1"/>
    </source>
</evidence>
<dbReference type="Proteomes" id="UP000198211">
    <property type="component" value="Unassembled WGS sequence"/>
</dbReference>
<sequence>MDSPFHFQNQMNMALDDMPRAVATRVCHVFPSFFSRVRQLGPKLIVVKISLFRKATMWCAQRLHGLYQLPLASTAAELLEDHCATGWMRNSLMYYSPLHGQLGVVLIVVGRTKRLTAGAANDTQDTSASEQTLHYPSQEVKIVLMSDASDRGVGLLVTHVRNWVDVVSVTVTK</sequence>
<protein>
    <recommendedName>
        <fullName evidence="3">Reverse transcriptase/retrotransposon-derived protein RNase H-like domain-containing protein</fullName>
    </recommendedName>
</protein>